<evidence type="ECO:0000256" key="2">
    <source>
        <dbReference type="ARBA" id="ARBA00001936"/>
    </source>
</evidence>
<evidence type="ECO:0000313" key="17">
    <source>
        <dbReference type="Proteomes" id="UP000770717"/>
    </source>
</evidence>
<keyword evidence="10" id="KW-0809">Transit peptide</keyword>
<comment type="caution">
    <text evidence="16">The sequence shown here is derived from an EMBL/GenBank/DDBJ whole genome shotgun (WGS) entry which is preliminary data.</text>
</comment>
<feature type="domain" description="Aminopeptidase P N-terminal" evidence="15">
    <location>
        <begin position="62"/>
        <end position="209"/>
    </location>
</feature>
<dbReference type="GO" id="GO:0006508">
    <property type="term" value="P:proteolysis"/>
    <property type="evidence" value="ECO:0007669"/>
    <property type="project" value="TreeGrafter"/>
</dbReference>
<dbReference type="GO" id="GO:0070006">
    <property type="term" value="F:metalloaminopeptidase activity"/>
    <property type="evidence" value="ECO:0007669"/>
    <property type="project" value="InterPro"/>
</dbReference>
<gene>
    <name evidence="16" type="ORF">GDO78_009692</name>
</gene>
<keyword evidence="8" id="KW-0479">Metal-binding</keyword>
<evidence type="ECO:0000256" key="12">
    <source>
        <dbReference type="ARBA" id="ARBA00023211"/>
    </source>
</evidence>
<keyword evidence="17" id="KW-1185">Reference proteome</keyword>
<dbReference type="SUPFAM" id="SSF53092">
    <property type="entry name" value="Creatinase/prolidase N-terminal domain"/>
    <property type="match status" value="1"/>
</dbReference>
<evidence type="ECO:0000256" key="8">
    <source>
        <dbReference type="ARBA" id="ARBA00022723"/>
    </source>
</evidence>
<evidence type="ECO:0000259" key="15">
    <source>
        <dbReference type="SMART" id="SM01011"/>
    </source>
</evidence>
<evidence type="ECO:0000256" key="14">
    <source>
        <dbReference type="ARBA" id="ARBA00078205"/>
    </source>
</evidence>
<dbReference type="InterPro" id="IPR007865">
    <property type="entry name" value="Aminopep_P_N"/>
</dbReference>
<dbReference type="PANTHER" id="PTHR43226">
    <property type="entry name" value="XAA-PRO AMINOPEPTIDASE 3"/>
    <property type="match status" value="1"/>
</dbReference>
<evidence type="ECO:0000313" key="16">
    <source>
        <dbReference type="EMBL" id="KAG9483908.1"/>
    </source>
</evidence>
<protein>
    <recommendedName>
        <fullName evidence="13">Xaa-Pro aminopeptidase 3</fullName>
        <ecNumber evidence="6">3.4.11.9</ecNumber>
    </recommendedName>
    <alternativeName>
        <fullName evidence="14">Aminopeptidase P3</fullName>
    </alternativeName>
</protein>
<evidence type="ECO:0000256" key="13">
    <source>
        <dbReference type="ARBA" id="ARBA00071975"/>
    </source>
</evidence>
<dbReference type="FunFam" id="3.40.350.10:FF:000013">
    <property type="entry name" value="probable Xaa-Pro aminopeptidase 3"/>
    <property type="match status" value="1"/>
</dbReference>
<dbReference type="GO" id="GO:0030145">
    <property type="term" value="F:manganese ion binding"/>
    <property type="evidence" value="ECO:0007669"/>
    <property type="project" value="InterPro"/>
</dbReference>
<dbReference type="InterPro" id="IPR036005">
    <property type="entry name" value="Creatinase/aminopeptidase-like"/>
</dbReference>
<evidence type="ECO:0000256" key="1">
    <source>
        <dbReference type="ARBA" id="ARBA00001424"/>
    </source>
</evidence>
<sequence length="504" mass="56734">MRWPCGHKCLSGRGAASAAYTIHRSFTRTQKLSLNLPKRYLGQPSPFTHAHLLQQGEVTPGLTQTEYALRRHKLMSNIQKESHILGLETDHAAVFLSSAVMYMSNDIPFPFHQNNDFLYLCGFLEPDSILLLQSTPGHAMPSHTATLFVPRRHPDRELWDGPRSGPDGAIALTGVDKAYPIEDFKHVLPGLLDETVTLWYDHIRPSHHSLHSNFIQPLLESNPKFKNRIKSMQLLMQQLRLIKTQAEIKLMKKAGHISSHAFIETMHWSKPPVDEALIYAKFDFECRTRGAEILAYPPVVAGGNRANTLHYVNNNQIVKPGEMVLLDGGCEASCYVSDITRTWPVNGKFTAAQEELYESVLEVQKSCLNLCIPGTSLENLYSHMLAQLGNKLQDLGIVKKRCSSSQHFKAARRYCPHHVGHYLGMDVHDTPDVTRSLPLQPGMVITIEPGLYIPEDDTEVLEKYRGIGIRIEDDVVITEQSPLILSAECPKEVYEIQQVCLKGH</sequence>
<dbReference type="Pfam" id="PF05195">
    <property type="entry name" value="AMP_N"/>
    <property type="match status" value="1"/>
</dbReference>
<accession>A0A8J6F8P5</accession>
<dbReference type="SUPFAM" id="SSF55920">
    <property type="entry name" value="Creatinase/aminopeptidase"/>
    <property type="match status" value="1"/>
</dbReference>
<dbReference type="InterPro" id="IPR000994">
    <property type="entry name" value="Pept_M24"/>
</dbReference>
<evidence type="ECO:0000256" key="9">
    <source>
        <dbReference type="ARBA" id="ARBA00022801"/>
    </source>
</evidence>
<dbReference type="Gene3D" id="3.40.350.10">
    <property type="entry name" value="Creatinase/prolidase N-terminal domain"/>
    <property type="match status" value="1"/>
</dbReference>
<comment type="similarity">
    <text evidence="5">Belongs to the peptidase M24B family.</text>
</comment>
<evidence type="ECO:0000256" key="7">
    <source>
        <dbReference type="ARBA" id="ARBA00022490"/>
    </source>
</evidence>
<dbReference type="Pfam" id="PF00557">
    <property type="entry name" value="Peptidase_M24"/>
    <property type="match status" value="1"/>
</dbReference>
<dbReference type="SMART" id="SM01011">
    <property type="entry name" value="AMP_N"/>
    <property type="match status" value="1"/>
</dbReference>
<dbReference type="PANTHER" id="PTHR43226:SF4">
    <property type="entry name" value="XAA-PRO AMINOPEPTIDASE 3"/>
    <property type="match status" value="1"/>
</dbReference>
<dbReference type="GO" id="GO:0005739">
    <property type="term" value="C:mitochondrion"/>
    <property type="evidence" value="ECO:0007669"/>
    <property type="project" value="UniProtKB-SubCell"/>
</dbReference>
<evidence type="ECO:0000256" key="5">
    <source>
        <dbReference type="ARBA" id="ARBA00008766"/>
    </source>
</evidence>
<comment type="subcellular location">
    <subcellularLocation>
        <location evidence="4">Cytoplasm</location>
    </subcellularLocation>
    <subcellularLocation>
        <location evidence="3">Mitochondrion</location>
    </subcellularLocation>
</comment>
<dbReference type="Gene3D" id="3.90.230.10">
    <property type="entry name" value="Creatinase/methionine aminopeptidase superfamily"/>
    <property type="match status" value="1"/>
</dbReference>
<comment type="catalytic activity">
    <reaction evidence="1">
        <text>Release of any N-terminal amino acid, including proline, that is linked to proline, even from a dipeptide or tripeptide.</text>
        <dbReference type="EC" id="3.4.11.9"/>
    </reaction>
</comment>
<keyword evidence="9" id="KW-0378">Hydrolase</keyword>
<reference evidence="16" key="1">
    <citation type="thesis" date="2020" institute="ProQuest LLC" country="789 East Eisenhower Parkway, Ann Arbor, MI, USA">
        <title>Comparative Genomics and Chromosome Evolution.</title>
        <authorList>
            <person name="Mudd A.B."/>
        </authorList>
    </citation>
    <scope>NUCLEOTIDE SEQUENCE</scope>
    <source>
        <strain evidence="16">HN-11 Male</strain>
        <tissue evidence="16">Kidney and liver</tissue>
    </source>
</reference>
<dbReference type="OrthoDB" id="4215474at2759"/>
<comment type="cofactor">
    <cofactor evidence="2">
        <name>Mn(2+)</name>
        <dbReference type="ChEBI" id="CHEBI:29035"/>
    </cofactor>
</comment>
<organism evidence="16 17">
    <name type="scientific">Eleutherodactylus coqui</name>
    <name type="common">Puerto Rican coqui</name>
    <dbReference type="NCBI Taxonomy" id="57060"/>
    <lineage>
        <taxon>Eukaryota</taxon>
        <taxon>Metazoa</taxon>
        <taxon>Chordata</taxon>
        <taxon>Craniata</taxon>
        <taxon>Vertebrata</taxon>
        <taxon>Euteleostomi</taxon>
        <taxon>Amphibia</taxon>
        <taxon>Batrachia</taxon>
        <taxon>Anura</taxon>
        <taxon>Neobatrachia</taxon>
        <taxon>Hyloidea</taxon>
        <taxon>Eleutherodactylidae</taxon>
        <taxon>Eleutherodactylinae</taxon>
        <taxon>Eleutherodactylus</taxon>
        <taxon>Eleutherodactylus</taxon>
    </lineage>
</organism>
<dbReference type="EC" id="3.4.11.9" evidence="6"/>
<evidence type="ECO:0000256" key="11">
    <source>
        <dbReference type="ARBA" id="ARBA00023128"/>
    </source>
</evidence>
<dbReference type="InterPro" id="IPR029149">
    <property type="entry name" value="Creatin/AminoP/Spt16_N"/>
</dbReference>
<dbReference type="FunFam" id="3.90.230.10:FF:000002">
    <property type="entry name" value="Xaa-Pro aminopeptidase 3"/>
    <property type="match status" value="1"/>
</dbReference>
<name>A0A8J6F8P5_ELECQ</name>
<evidence type="ECO:0000256" key="6">
    <source>
        <dbReference type="ARBA" id="ARBA00012574"/>
    </source>
</evidence>
<dbReference type="CDD" id="cd01087">
    <property type="entry name" value="Prolidase"/>
    <property type="match status" value="1"/>
</dbReference>
<dbReference type="Proteomes" id="UP000770717">
    <property type="component" value="Unassembled WGS sequence"/>
</dbReference>
<dbReference type="EMBL" id="WNTK01000005">
    <property type="protein sequence ID" value="KAG9483908.1"/>
    <property type="molecule type" value="Genomic_DNA"/>
</dbReference>
<keyword evidence="7" id="KW-0963">Cytoplasm</keyword>
<keyword evidence="12" id="KW-0464">Manganese</keyword>
<dbReference type="AlphaFoldDB" id="A0A8J6F8P5"/>
<dbReference type="InterPro" id="IPR052433">
    <property type="entry name" value="X-Pro_dipept-like"/>
</dbReference>
<evidence type="ECO:0000256" key="4">
    <source>
        <dbReference type="ARBA" id="ARBA00004496"/>
    </source>
</evidence>
<evidence type="ECO:0000256" key="10">
    <source>
        <dbReference type="ARBA" id="ARBA00022946"/>
    </source>
</evidence>
<keyword evidence="11" id="KW-0496">Mitochondrion</keyword>
<proteinExistence type="inferred from homology"/>
<evidence type="ECO:0000256" key="3">
    <source>
        <dbReference type="ARBA" id="ARBA00004173"/>
    </source>
</evidence>